<reference evidence="1 2" key="1">
    <citation type="submission" date="2015-01" db="EMBL/GenBank/DDBJ databases">
        <title>Vibrio sp. C1 JCM 19231 whole genome shotgun sequence.</title>
        <authorList>
            <person name="Sawabe T."/>
            <person name="Meirelles P."/>
            <person name="Feng G."/>
            <person name="Sayaka M."/>
            <person name="Hattori M."/>
            <person name="Ohkuma M."/>
        </authorList>
    </citation>
    <scope>NUCLEOTIDE SEQUENCE [LARGE SCALE GENOMIC DNA]</scope>
    <source>
        <strain evidence="2">JCM 19231</strain>
    </source>
</reference>
<proteinExistence type="predicted"/>
<dbReference type="Gene3D" id="3.40.190.290">
    <property type="match status" value="1"/>
</dbReference>
<evidence type="ECO:0000313" key="1">
    <source>
        <dbReference type="EMBL" id="GAM55659.1"/>
    </source>
</evidence>
<dbReference type="AlphaFoldDB" id="A0A0B8NY58"/>
<sequence length="182" mass="20486">MKVNFLVMNKAQVQEGLDSGDVHFGLVNIDKGKGMYGKDSTFLGHMEFLPFVKKGGALSGLPEDEALRALRTTRQFVLRAFTHDGLKEKVVVSADNEEVDQLSLAIKLIQSDLGWAWLPRVLSESPYITEHLEPIEVKELKASFKFSFALWNPHSKQVLTVKKSIIKAVDDYIAHFRSLQVD</sequence>
<organism evidence="1 2">
    <name type="scientific">Vibrio ishigakensis</name>
    <dbReference type="NCBI Taxonomy" id="1481914"/>
    <lineage>
        <taxon>Bacteria</taxon>
        <taxon>Pseudomonadati</taxon>
        <taxon>Pseudomonadota</taxon>
        <taxon>Gammaproteobacteria</taxon>
        <taxon>Vibrionales</taxon>
        <taxon>Vibrionaceae</taxon>
        <taxon>Vibrio</taxon>
    </lineage>
</organism>
<evidence type="ECO:0000313" key="2">
    <source>
        <dbReference type="Proteomes" id="UP000031671"/>
    </source>
</evidence>
<keyword evidence="2" id="KW-1185">Reference proteome</keyword>
<dbReference type="Proteomes" id="UP000031671">
    <property type="component" value="Unassembled WGS sequence"/>
</dbReference>
<comment type="caution">
    <text evidence="1">The sequence shown here is derived from an EMBL/GenBank/DDBJ whole genome shotgun (WGS) entry which is preliminary data.</text>
</comment>
<accession>A0A0B8NY58</accession>
<dbReference type="SUPFAM" id="SSF53850">
    <property type="entry name" value="Periplasmic binding protein-like II"/>
    <property type="match status" value="1"/>
</dbReference>
<reference evidence="1 2" key="2">
    <citation type="submission" date="2015-01" db="EMBL/GenBank/DDBJ databases">
        <authorList>
            <consortium name="NBRP consortium"/>
            <person name="Sawabe T."/>
            <person name="Meirelles P."/>
            <person name="Feng G."/>
            <person name="Sayaka M."/>
            <person name="Hattori M."/>
            <person name="Ohkuma M."/>
        </authorList>
    </citation>
    <scope>NUCLEOTIDE SEQUENCE [LARGE SCALE GENOMIC DNA]</scope>
    <source>
        <strain evidence="2">JCM 19231</strain>
    </source>
</reference>
<name>A0A0B8NY58_9VIBR</name>
<dbReference type="EMBL" id="BBRZ01000017">
    <property type="protein sequence ID" value="GAM55659.1"/>
    <property type="molecule type" value="Genomic_DNA"/>
</dbReference>
<protein>
    <submittedName>
        <fullName evidence="1">Transcriptional regulators, lysR family</fullName>
    </submittedName>
</protein>
<gene>
    <name evidence="1" type="ORF">JCM19231_723</name>
</gene>